<comment type="caution">
    <text evidence="3">The sequence shown here is derived from an EMBL/GenBank/DDBJ whole genome shotgun (WGS) entry which is preliminary data.</text>
</comment>
<dbReference type="InterPro" id="IPR021202">
    <property type="entry name" value="Rv3654c-like"/>
</dbReference>
<feature type="transmembrane region" description="Helical" evidence="1">
    <location>
        <begin position="20"/>
        <end position="41"/>
    </location>
</feature>
<gene>
    <name evidence="3" type="ORF">CLV47_103171</name>
</gene>
<keyword evidence="1" id="KW-1133">Transmembrane helix</keyword>
<dbReference type="Pfam" id="PF13400">
    <property type="entry name" value="Tad"/>
    <property type="match status" value="1"/>
</dbReference>
<name>A0A2T1A3J9_9ACTN</name>
<dbReference type="EMBL" id="PVUE01000003">
    <property type="protein sequence ID" value="PRZ43114.1"/>
    <property type="molecule type" value="Genomic_DNA"/>
</dbReference>
<dbReference type="Proteomes" id="UP000237752">
    <property type="component" value="Unassembled WGS sequence"/>
</dbReference>
<organism evidence="3 4">
    <name type="scientific">Antricoccus suffuscus</name>
    <dbReference type="NCBI Taxonomy" id="1629062"/>
    <lineage>
        <taxon>Bacteria</taxon>
        <taxon>Bacillati</taxon>
        <taxon>Actinomycetota</taxon>
        <taxon>Actinomycetes</taxon>
        <taxon>Geodermatophilales</taxon>
        <taxon>Antricoccaceae</taxon>
        <taxon>Antricoccus</taxon>
    </lineage>
</organism>
<evidence type="ECO:0000313" key="4">
    <source>
        <dbReference type="Proteomes" id="UP000237752"/>
    </source>
</evidence>
<keyword evidence="1" id="KW-0472">Membrane</keyword>
<feature type="domain" description="Putative Flp pilus-assembly TadG-like N-terminal" evidence="2">
    <location>
        <begin position="15"/>
        <end position="61"/>
    </location>
</feature>
<sequence>MKCLLRKDSMPTERGSGTIWVVAMAMVLCVVALSVMLLGLAQTARHKANSAADLAALAAAQVLIDGTGSPCDVASGNAAANGARITSCAVDGEVVLIAVSVDVHLGRFGLGTATATARAGPVDLAP</sequence>
<accession>A0A2T1A3J9</accession>
<reference evidence="3 4" key="1">
    <citation type="submission" date="2018-03" db="EMBL/GenBank/DDBJ databases">
        <title>Genomic Encyclopedia of Archaeal and Bacterial Type Strains, Phase II (KMG-II): from individual species to whole genera.</title>
        <authorList>
            <person name="Goeker M."/>
        </authorList>
    </citation>
    <scope>NUCLEOTIDE SEQUENCE [LARGE SCALE GENOMIC DNA]</scope>
    <source>
        <strain evidence="3 4">DSM 100065</strain>
    </source>
</reference>
<keyword evidence="1" id="KW-0812">Transmembrane</keyword>
<evidence type="ECO:0000259" key="2">
    <source>
        <dbReference type="Pfam" id="PF13400"/>
    </source>
</evidence>
<evidence type="ECO:0000313" key="3">
    <source>
        <dbReference type="EMBL" id="PRZ43114.1"/>
    </source>
</evidence>
<dbReference type="InterPro" id="IPR028087">
    <property type="entry name" value="Tad_N"/>
</dbReference>
<keyword evidence="4" id="KW-1185">Reference proteome</keyword>
<dbReference type="AlphaFoldDB" id="A0A2T1A3J9"/>
<proteinExistence type="predicted"/>
<protein>
    <submittedName>
        <fullName evidence="3">Secretion/DNA translocation related TadE-like protein</fullName>
    </submittedName>
</protein>
<dbReference type="NCBIfam" id="TIGR03816">
    <property type="entry name" value="tadE_like_DECH"/>
    <property type="match status" value="1"/>
</dbReference>
<evidence type="ECO:0000256" key="1">
    <source>
        <dbReference type="SAM" id="Phobius"/>
    </source>
</evidence>